<evidence type="ECO:0000259" key="4">
    <source>
        <dbReference type="Pfam" id="PF03167"/>
    </source>
</evidence>
<dbReference type="InterPro" id="IPR015637">
    <property type="entry name" value="MUG/TDG"/>
</dbReference>
<keyword evidence="6" id="KW-1185">Reference proteome</keyword>
<keyword evidence="2" id="KW-0378">Hydrolase</keyword>
<dbReference type="GO" id="GO:0006285">
    <property type="term" value="P:base-excision repair, AP site formation"/>
    <property type="evidence" value="ECO:0007669"/>
    <property type="project" value="InterPro"/>
</dbReference>
<reference evidence="6" key="1">
    <citation type="journal article" date="2018" name="Nat. Microbiol.">
        <title>Leveraging single-cell genomics to expand the fungal tree of life.</title>
        <authorList>
            <person name="Ahrendt S.R."/>
            <person name="Quandt C.A."/>
            <person name="Ciobanu D."/>
            <person name="Clum A."/>
            <person name="Salamov A."/>
            <person name="Andreopoulos B."/>
            <person name="Cheng J.F."/>
            <person name="Woyke T."/>
            <person name="Pelin A."/>
            <person name="Henrissat B."/>
            <person name="Reynolds N.K."/>
            <person name="Benny G.L."/>
            <person name="Smith M.E."/>
            <person name="James T.Y."/>
            <person name="Grigoriev I.V."/>
        </authorList>
    </citation>
    <scope>NUCLEOTIDE SEQUENCE [LARGE SCALE GENOMIC DNA]</scope>
    <source>
        <strain evidence="6">RSA 1356</strain>
    </source>
</reference>
<evidence type="ECO:0000313" key="6">
    <source>
        <dbReference type="Proteomes" id="UP000271241"/>
    </source>
</evidence>
<dbReference type="PANTHER" id="PTHR12159">
    <property type="entry name" value="G/T AND G/U MISMATCH-SPECIFIC DNA GLYCOSYLASE"/>
    <property type="match status" value="1"/>
</dbReference>
<dbReference type="STRING" id="78915.A0A4P9XI87"/>
<keyword evidence="3" id="KW-0234">DNA repair</keyword>
<dbReference type="Proteomes" id="UP000271241">
    <property type="component" value="Unassembled WGS sequence"/>
</dbReference>
<organism evidence="5 6">
    <name type="scientific">Thamnocephalis sphaerospora</name>
    <dbReference type="NCBI Taxonomy" id="78915"/>
    <lineage>
        <taxon>Eukaryota</taxon>
        <taxon>Fungi</taxon>
        <taxon>Fungi incertae sedis</taxon>
        <taxon>Zoopagomycota</taxon>
        <taxon>Zoopagomycotina</taxon>
        <taxon>Zoopagomycetes</taxon>
        <taxon>Zoopagales</taxon>
        <taxon>Sigmoideomycetaceae</taxon>
        <taxon>Thamnocephalis</taxon>
    </lineage>
</organism>
<dbReference type="GO" id="GO:0008263">
    <property type="term" value="F:pyrimidine-specific mismatch base pair DNA N-glycosylase activity"/>
    <property type="evidence" value="ECO:0007669"/>
    <property type="project" value="TreeGrafter"/>
</dbReference>
<evidence type="ECO:0000313" key="5">
    <source>
        <dbReference type="EMBL" id="RKP05394.1"/>
    </source>
</evidence>
<dbReference type="Pfam" id="PF03167">
    <property type="entry name" value="UDG"/>
    <property type="match status" value="1"/>
</dbReference>
<evidence type="ECO:0000256" key="2">
    <source>
        <dbReference type="ARBA" id="ARBA00022801"/>
    </source>
</evidence>
<name>A0A4P9XI87_9FUNG</name>
<keyword evidence="1" id="KW-0227">DNA damage</keyword>
<protein>
    <submittedName>
        <fullName evidence="5">Uracil-DNA glycosylase-like protein</fullName>
    </submittedName>
</protein>
<dbReference type="CDD" id="cd10028">
    <property type="entry name" value="UDG-F2_TDG_MUG"/>
    <property type="match status" value="1"/>
</dbReference>
<dbReference type="Gene3D" id="3.40.470.10">
    <property type="entry name" value="Uracil-DNA glycosylase-like domain"/>
    <property type="match status" value="1"/>
</dbReference>
<feature type="non-terminal residue" evidence="5">
    <location>
        <position position="139"/>
    </location>
</feature>
<dbReference type="SUPFAM" id="SSF52141">
    <property type="entry name" value="Uracil-DNA glycosylase-like"/>
    <property type="match status" value="1"/>
</dbReference>
<evidence type="ECO:0000256" key="3">
    <source>
        <dbReference type="ARBA" id="ARBA00023204"/>
    </source>
</evidence>
<dbReference type="InterPro" id="IPR005122">
    <property type="entry name" value="Uracil-DNA_glycosylase-like"/>
</dbReference>
<dbReference type="OrthoDB" id="565731at2759"/>
<feature type="non-terminal residue" evidence="5">
    <location>
        <position position="1"/>
    </location>
</feature>
<gene>
    <name evidence="5" type="ORF">THASP1DRAFT_11216</name>
</gene>
<dbReference type="GO" id="GO:0004844">
    <property type="term" value="F:uracil DNA N-glycosylase activity"/>
    <property type="evidence" value="ECO:0007669"/>
    <property type="project" value="TreeGrafter"/>
</dbReference>
<dbReference type="AlphaFoldDB" id="A0A4P9XI87"/>
<proteinExistence type="predicted"/>
<feature type="domain" description="Uracil-DNA glycosylase-like" evidence="4">
    <location>
        <begin position="34"/>
        <end position="138"/>
    </location>
</feature>
<dbReference type="EMBL" id="KZ993144">
    <property type="protein sequence ID" value="RKP05394.1"/>
    <property type="molecule type" value="Genomic_DNA"/>
</dbReference>
<dbReference type="InterPro" id="IPR036895">
    <property type="entry name" value="Uracil-DNA_glycosylase-like_sf"/>
</dbReference>
<accession>A0A4P9XI87</accession>
<evidence type="ECO:0000256" key="1">
    <source>
        <dbReference type="ARBA" id="ARBA00022763"/>
    </source>
</evidence>
<sequence length="139" mass="15425">SSASTKQKKGKPVGYTAPRVYGNLSPVADHLAYGMRVLFVGINPGINSSTNQHHYANPANAFWPCVNMSGLVHEQVTHLDDSRLPRDFRLGLTNLVARPSRSSSELRAAEYRAGRDILNAKIRYWRPLVVCFVGKGIFE</sequence>
<dbReference type="PANTHER" id="PTHR12159:SF9">
    <property type="entry name" value="G_T MISMATCH-SPECIFIC THYMINE DNA GLYCOSYLASE"/>
    <property type="match status" value="1"/>
</dbReference>